<accession>A0A6L9U3R2</accession>
<comment type="catalytic activity">
    <reaction evidence="1">
        <text>D-fructose 6-phosphate + L-glutamine = D-glucosamine 6-phosphate + L-glutamate</text>
        <dbReference type="Rhea" id="RHEA:13237"/>
        <dbReference type="ChEBI" id="CHEBI:29985"/>
        <dbReference type="ChEBI" id="CHEBI:58359"/>
        <dbReference type="ChEBI" id="CHEBI:58725"/>
        <dbReference type="ChEBI" id="CHEBI:61527"/>
        <dbReference type="EC" id="2.6.1.16"/>
    </reaction>
</comment>
<keyword evidence="4" id="KW-0808">Transferase</keyword>
<evidence type="ECO:0000259" key="6">
    <source>
        <dbReference type="PROSITE" id="PS51464"/>
    </source>
</evidence>
<comment type="caution">
    <text evidence="7">The sequence shown here is derived from an EMBL/GenBank/DDBJ whole genome shotgun (WGS) entry which is preliminary data.</text>
</comment>
<dbReference type="PANTHER" id="PTHR10937">
    <property type="entry name" value="GLUCOSAMINE--FRUCTOSE-6-PHOSPHATE AMINOTRANSFERASE, ISOMERIZING"/>
    <property type="match status" value="1"/>
</dbReference>
<evidence type="ECO:0000256" key="2">
    <source>
        <dbReference type="ARBA" id="ARBA00012916"/>
    </source>
</evidence>
<keyword evidence="4" id="KW-0032">Aminotransferase</keyword>
<evidence type="ECO:0000313" key="8">
    <source>
        <dbReference type="Proteomes" id="UP000483035"/>
    </source>
</evidence>
<dbReference type="PANTHER" id="PTHR10937:SF0">
    <property type="entry name" value="GLUTAMINE--FRUCTOSE-6-PHOSPHATE TRANSAMINASE (ISOMERIZING)"/>
    <property type="match status" value="1"/>
</dbReference>
<dbReference type="GO" id="GO:0016853">
    <property type="term" value="F:isomerase activity"/>
    <property type="evidence" value="ECO:0007669"/>
    <property type="project" value="UniProtKB-KW"/>
</dbReference>
<gene>
    <name evidence="7" type="ORF">GR212_06555</name>
</gene>
<dbReference type="GO" id="GO:0006002">
    <property type="term" value="P:fructose 6-phosphate metabolic process"/>
    <property type="evidence" value="ECO:0007669"/>
    <property type="project" value="TreeGrafter"/>
</dbReference>
<organism evidence="7 8">
    <name type="scientific">Rhizobium lusitanum</name>
    <dbReference type="NCBI Taxonomy" id="293958"/>
    <lineage>
        <taxon>Bacteria</taxon>
        <taxon>Pseudomonadati</taxon>
        <taxon>Pseudomonadota</taxon>
        <taxon>Alphaproteobacteria</taxon>
        <taxon>Hyphomicrobiales</taxon>
        <taxon>Rhizobiaceae</taxon>
        <taxon>Rhizobium/Agrobacterium group</taxon>
        <taxon>Rhizobium</taxon>
    </lineage>
</organism>
<evidence type="ECO:0000256" key="3">
    <source>
        <dbReference type="ARBA" id="ARBA00016090"/>
    </source>
</evidence>
<dbReference type="InterPro" id="IPR001347">
    <property type="entry name" value="SIS_dom"/>
</dbReference>
<dbReference type="InterPro" id="IPR046348">
    <property type="entry name" value="SIS_dom_sf"/>
</dbReference>
<dbReference type="Proteomes" id="UP000483035">
    <property type="component" value="Unassembled WGS sequence"/>
</dbReference>
<name>A0A6L9U3R2_9HYPH</name>
<dbReference type="GO" id="GO:0006487">
    <property type="term" value="P:protein N-linked glycosylation"/>
    <property type="evidence" value="ECO:0007669"/>
    <property type="project" value="TreeGrafter"/>
</dbReference>
<evidence type="ECO:0000313" key="7">
    <source>
        <dbReference type="EMBL" id="NEI69232.1"/>
    </source>
</evidence>
<protein>
    <recommendedName>
        <fullName evidence="3">Glutamine--fructose-6-phosphate aminotransferase [isomerizing]</fullName>
        <ecNumber evidence="2">2.6.1.16</ecNumber>
    </recommendedName>
</protein>
<dbReference type="SUPFAM" id="SSF53697">
    <property type="entry name" value="SIS domain"/>
    <property type="match status" value="1"/>
</dbReference>
<evidence type="ECO:0000256" key="4">
    <source>
        <dbReference type="ARBA" id="ARBA00022576"/>
    </source>
</evidence>
<dbReference type="Gene3D" id="3.40.50.10490">
    <property type="entry name" value="Glucose-6-phosphate isomerase like protein, domain 1"/>
    <property type="match status" value="2"/>
</dbReference>
<dbReference type="GO" id="GO:0004360">
    <property type="term" value="F:glutamine-fructose-6-phosphate transaminase (isomerizing) activity"/>
    <property type="evidence" value="ECO:0007669"/>
    <property type="project" value="UniProtKB-EC"/>
</dbReference>
<evidence type="ECO:0000256" key="5">
    <source>
        <dbReference type="ARBA" id="ARBA00022962"/>
    </source>
</evidence>
<dbReference type="GO" id="GO:0006047">
    <property type="term" value="P:UDP-N-acetylglucosamine metabolic process"/>
    <property type="evidence" value="ECO:0007669"/>
    <property type="project" value="TreeGrafter"/>
</dbReference>
<dbReference type="RefSeq" id="WP_163985646.1">
    <property type="nucleotide sequence ID" value="NZ_WUEY01000002.1"/>
</dbReference>
<keyword evidence="7" id="KW-0413">Isomerase</keyword>
<keyword evidence="5" id="KW-0315">Glutamine amidotransferase</keyword>
<proteinExistence type="predicted"/>
<dbReference type="PROSITE" id="PS51464">
    <property type="entry name" value="SIS"/>
    <property type="match status" value="1"/>
</dbReference>
<evidence type="ECO:0000256" key="1">
    <source>
        <dbReference type="ARBA" id="ARBA00001031"/>
    </source>
</evidence>
<sequence>MANERIGYRGAVARQPESLAQGLETVASALQAIDIAPFRGKSIGFAGIGASYQAAMVGAFYLRLLGVPSFPYCPTDLYQAVDSAAEAFVALSASGQSKEISDVMALRAHLPRVAICRSGGNPLAELVGAVIPSGSGADNGASSTGYTGMVLAIGLLCDAIAGKAFDGWTELPSAVRQTLQSARGAAKAAAASLQSCAEIDLVGAGAGFATAGEGAMLIREAVRIPAAGWDTLNYLHGPMESQDGRTGVIAFGNGREVRIAQDMAGFGCPSVLITNRDDVAERPGLTVMTVPGFDNPVADAIIQIVALQMIVGDMQDAAGLTDITFRYRQTDTKLKPWSPTEV</sequence>
<feature type="domain" description="SIS" evidence="6">
    <location>
        <begin position="26"/>
        <end position="170"/>
    </location>
</feature>
<reference evidence="7 8" key="1">
    <citation type="submission" date="2019-12" db="EMBL/GenBank/DDBJ databases">
        <title>Rhizobium genotypes associated with high levels of biological nitrogen fixation by grain legumes in a temperate-maritime cropping system.</title>
        <authorList>
            <person name="Maluk M."/>
            <person name="Francesc Ferrando Molina F."/>
            <person name="Lopez Del Egido L."/>
            <person name="Lafos M."/>
            <person name="Langarica-Fuentes A."/>
            <person name="Gebre Yohannes G."/>
            <person name="Young M.W."/>
            <person name="Martin P."/>
            <person name="Gantlett R."/>
            <person name="Kenicer G."/>
            <person name="Hawes C."/>
            <person name="Begg G.S."/>
            <person name="Quilliam R.S."/>
            <person name="Squire G.R."/>
            <person name="Poole P.S."/>
            <person name="Young P.W."/>
            <person name="Iannetta P.M."/>
            <person name="James E.K."/>
        </authorList>
    </citation>
    <scope>NUCLEOTIDE SEQUENCE [LARGE SCALE GENOMIC DNA]</scope>
    <source>
        <strain evidence="7 8">JHI1118</strain>
    </source>
</reference>
<dbReference type="EMBL" id="WUEY01000002">
    <property type="protein sequence ID" value="NEI69232.1"/>
    <property type="molecule type" value="Genomic_DNA"/>
</dbReference>
<dbReference type="GO" id="GO:0097367">
    <property type="term" value="F:carbohydrate derivative binding"/>
    <property type="evidence" value="ECO:0007669"/>
    <property type="project" value="InterPro"/>
</dbReference>
<dbReference type="AlphaFoldDB" id="A0A6L9U3R2"/>
<dbReference type="EC" id="2.6.1.16" evidence="2"/>